<evidence type="ECO:0000313" key="1">
    <source>
        <dbReference type="EMBL" id="KAJ8350935.1"/>
    </source>
</evidence>
<reference evidence="1" key="1">
    <citation type="journal article" date="2023" name="Science">
        <title>Genome structures resolve the early diversification of teleost fishes.</title>
        <authorList>
            <person name="Parey E."/>
            <person name="Louis A."/>
            <person name="Montfort J."/>
            <person name="Bouchez O."/>
            <person name="Roques C."/>
            <person name="Iampietro C."/>
            <person name="Lluch J."/>
            <person name="Castinel A."/>
            <person name="Donnadieu C."/>
            <person name="Desvignes T."/>
            <person name="Floi Bucao C."/>
            <person name="Jouanno E."/>
            <person name="Wen M."/>
            <person name="Mejri S."/>
            <person name="Dirks R."/>
            <person name="Jansen H."/>
            <person name="Henkel C."/>
            <person name="Chen W.J."/>
            <person name="Zahm M."/>
            <person name="Cabau C."/>
            <person name="Klopp C."/>
            <person name="Thompson A.W."/>
            <person name="Robinson-Rechavi M."/>
            <person name="Braasch I."/>
            <person name="Lecointre G."/>
            <person name="Bobe J."/>
            <person name="Postlethwait J.H."/>
            <person name="Berthelot C."/>
            <person name="Roest Crollius H."/>
            <person name="Guiguen Y."/>
        </authorList>
    </citation>
    <scope>NUCLEOTIDE SEQUENCE</scope>
    <source>
        <strain evidence="1">WJC10195</strain>
    </source>
</reference>
<gene>
    <name evidence="1" type="ORF">SKAU_G00260650</name>
</gene>
<name>A0A9Q1F512_SYNKA</name>
<feature type="non-terminal residue" evidence="1">
    <location>
        <position position="1"/>
    </location>
</feature>
<dbReference type="EMBL" id="JAINUF010000009">
    <property type="protein sequence ID" value="KAJ8350935.1"/>
    <property type="molecule type" value="Genomic_DNA"/>
</dbReference>
<dbReference type="AlphaFoldDB" id="A0A9Q1F512"/>
<proteinExistence type="predicted"/>
<protein>
    <submittedName>
        <fullName evidence="1">Uncharacterized protein</fullName>
    </submittedName>
</protein>
<comment type="caution">
    <text evidence="1">The sequence shown here is derived from an EMBL/GenBank/DDBJ whole genome shotgun (WGS) entry which is preliminary data.</text>
</comment>
<sequence length="73" mass="8466">GGISWPDIMYFVFLNKEVHVICSTLRSSVIHLGNVVKINKYFFELKTTQTTVPRTPSVTLREKHVVRFLDKVM</sequence>
<keyword evidence="2" id="KW-1185">Reference proteome</keyword>
<dbReference type="Proteomes" id="UP001152622">
    <property type="component" value="Chromosome 9"/>
</dbReference>
<organism evidence="1 2">
    <name type="scientific">Synaphobranchus kaupii</name>
    <name type="common">Kaup's arrowtooth eel</name>
    <dbReference type="NCBI Taxonomy" id="118154"/>
    <lineage>
        <taxon>Eukaryota</taxon>
        <taxon>Metazoa</taxon>
        <taxon>Chordata</taxon>
        <taxon>Craniata</taxon>
        <taxon>Vertebrata</taxon>
        <taxon>Euteleostomi</taxon>
        <taxon>Actinopterygii</taxon>
        <taxon>Neopterygii</taxon>
        <taxon>Teleostei</taxon>
        <taxon>Anguilliformes</taxon>
        <taxon>Synaphobranchidae</taxon>
        <taxon>Synaphobranchus</taxon>
    </lineage>
</organism>
<accession>A0A9Q1F512</accession>
<evidence type="ECO:0000313" key="2">
    <source>
        <dbReference type="Proteomes" id="UP001152622"/>
    </source>
</evidence>